<feature type="transmembrane region" description="Helical" evidence="1">
    <location>
        <begin position="13"/>
        <end position="30"/>
    </location>
</feature>
<dbReference type="SMART" id="SM00408">
    <property type="entry name" value="IGc2"/>
    <property type="match status" value="2"/>
</dbReference>
<keyword evidence="1" id="KW-0472">Membrane</keyword>
<evidence type="ECO:0000313" key="4">
    <source>
        <dbReference type="Proteomes" id="UP001153620"/>
    </source>
</evidence>
<dbReference type="AlphaFoldDB" id="A0A9P0JB01"/>
<dbReference type="Gene3D" id="2.60.40.10">
    <property type="entry name" value="Immunoglobulins"/>
    <property type="match status" value="2"/>
</dbReference>
<feature type="transmembrane region" description="Helical" evidence="1">
    <location>
        <begin position="375"/>
        <end position="393"/>
    </location>
</feature>
<dbReference type="InterPro" id="IPR003598">
    <property type="entry name" value="Ig_sub2"/>
</dbReference>
<dbReference type="EMBL" id="OU895879">
    <property type="protein sequence ID" value="CAH1729738.1"/>
    <property type="molecule type" value="Genomic_DNA"/>
</dbReference>
<dbReference type="SMART" id="SM00409">
    <property type="entry name" value="IG"/>
    <property type="match status" value="2"/>
</dbReference>
<name>A0A9P0JB01_9DIPT</name>
<evidence type="ECO:0000313" key="3">
    <source>
        <dbReference type="EMBL" id="CAH1729738.1"/>
    </source>
</evidence>
<keyword evidence="1" id="KW-0812">Transmembrane</keyword>
<feature type="domain" description="Ig-like" evidence="2">
    <location>
        <begin position="70"/>
        <end position="165"/>
    </location>
</feature>
<organism evidence="3 4">
    <name type="scientific">Chironomus riparius</name>
    <dbReference type="NCBI Taxonomy" id="315576"/>
    <lineage>
        <taxon>Eukaryota</taxon>
        <taxon>Metazoa</taxon>
        <taxon>Ecdysozoa</taxon>
        <taxon>Arthropoda</taxon>
        <taxon>Hexapoda</taxon>
        <taxon>Insecta</taxon>
        <taxon>Pterygota</taxon>
        <taxon>Neoptera</taxon>
        <taxon>Endopterygota</taxon>
        <taxon>Diptera</taxon>
        <taxon>Nematocera</taxon>
        <taxon>Chironomoidea</taxon>
        <taxon>Chironomidae</taxon>
        <taxon>Chironominae</taxon>
        <taxon>Chironomus</taxon>
    </lineage>
</organism>
<dbReference type="CDD" id="cd00096">
    <property type="entry name" value="Ig"/>
    <property type="match status" value="1"/>
</dbReference>
<dbReference type="InterPro" id="IPR037448">
    <property type="entry name" value="Zig-8"/>
</dbReference>
<dbReference type="PANTHER" id="PTHR23279:SF46">
    <property type="entry name" value="DEFECTIVE PROBOSCIS EXTENSION RESPONSE 10, ISOFORM A-RELATED"/>
    <property type="match status" value="1"/>
</dbReference>
<dbReference type="GO" id="GO:0032589">
    <property type="term" value="C:neuron projection membrane"/>
    <property type="evidence" value="ECO:0007669"/>
    <property type="project" value="TreeGrafter"/>
</dbReference>
<dbReference type="Proteomes" id="UP001153620">
    <property type="component" value="Chromosome 3"/>
</dbReference>
<dbReference type="InterPro" id="IPR003599">
    <property type="entry name" value="Ig_sub"/>
</dbReference>
<keyword evidence="4" id="KW-1185">Reference proteome</keyword>
<dbReference type="FunFam" id="2.60.40.10:FF:000129">
    <property type="entry name" value="CLUMA_CG018772, isoform A"/>
    <property type="match status" value="1"/>
</dbReference>
<dbReference type="Pfam" id="PF00047">
    <property type="entry name" value="ig"/>
    <property type="match status" value="1"/>
</dbReference>
<dbReference type="InterPro" id="IPR036179">
    <property type="entry name" value="Ig-like_dom_sf"/>
</dbReference>
<evidence type="ECO:0000256" key="1">
    <source>
        <dbReference type="SAM" id="Phobius"/>
    </source>
</evidence>
<dbReference type="InterPro" id="IPR013098">
    <property type="entry name" value="Ig_I-set"/>
</dbReference>
<dbReference type="SUPFAM" id="SSF48726">
    <property type="entry name" value="Immunoglobulin"/>
    <property type="match status" value="2"/>
</dbReference>
<dbReference type="PROSITE" id="PS50835">
    <property type="entry name" value="IG_LIKE"/>
    <property type="match status" value="2"/>
</dbReference>
<keyword evidence="1" id="KW-1133">Transmembrane helix</keyword>
<dbReference type="Pfam" id="PF07679">
    <property type="entry name" value="I-set"/>
    <property type="match status" value="1"/>
</dbReference>
<feature type="domain" description="Ig-like" evidence="2">
    <location>
        <begin position="229"/>
        <end position="320"/>
    </location>
</feature>
<dbReference type="InterPro" id="IPR007110">
    <property type="entry name" value="Ig-like_dom"/>
</dbReference>
<feature type="transmembrane region" description="Helical" evidence="1">
    <location>
        <begin position="336"/>
        <end position="355"/>
    </location>
</feature>
<protein>
    <recommendedName>
        <fullName evidence="2">Ig-like domain-containing protein</fullName>
    </recommendedName>
</protein>
<gene>
    <name evidence="3" type="ORF">CHIRRI_LOCUS11820</name>
</gene>
<sequence>MVIWKLLLDYKRHYFRVYWIYTFTCLLYFLDYSHGGYQEIEDELHDHDSQNMIPTEDPFKLLTNLKRLEPYFDPNVNQNVTALVGKSAYLNCVVKNLGNKTVSWIRARDLHILTVSTYTYTTDLRFQTTHHRTTDEWTLQIKWVQKRDAGLYDCQVSSQPIKSYSVYLNVIDLADRKMMNRRFHLPYDDFISTQYDEYQSSSLFHLSASAAHNSDIYGRMYSDRIHLVPTAVIIGGPEYFISKGSTINLTCIIKYSPDPPNHTYWHFKNKILSFDSEPRLSQLSENGDTFTNYLLISNVNSNDSGKYTCAPSNADPASIMVHVVNGKCFKLHAYRILINCTISHYFSIFFLLFSSYTGENPEAYSSSSQLSKCCYAPYTFITLSLLLHLLYNYTVVLSRNSTKLDNSYDNNVKSHMNLEEIR</sequence>
<dbReference type="InterPro" id="IPR013783">
    <property type="entry name" value="Ig-like_fold"/>
</dbReference>
<evidence type="ECO:0000259" key="2">
    <source>
        <dbReference type="PROSITE" id="PS50835"/>
    </source>
</evidence>
<proteinExistence type="predicted"/>
<dbReference type="InterPro" id="IPR013151">
    <property type="entry name" value="Immunoglobulin_dom"/>
</dbReference>
<reference evidence="3" key="1">
    <citation type="submission" date="2022-01" db="EMBL/GenBank/DDBJ databases">
        <authorList>
            <person name="King R."/>
        </authorList>
    </citation>
    <scope>NUCLEOTIDE SEQUENCE</scope>
</reference>
<dbReference type="PANTHER" id="PTHR23279">
    <property type="entry name" value="DEFECTIVE PROBOSCIS EXTENSION RESPONSE DPR -RELATED"/>
    <property type="match status" value="1"/>
</dbReference>
<reference evidence="3" key="2">
    <citation type="submission" date="2022-10" db="EMBL/GenBank/DDBJ databases">
        <authorList>
            <consortium name="ENA_rothamsted_submissions"/>
            <consortium name="culmorum"/>
            <person name="King R."/>
        </authorList>
    </citation>
    <scope>NUCLEOTIDE SEQUENCE</scope>
</reference>
<accession>A0A9P0JB01</accession>
<dbReference type="GO" id="GO:0050808">
    <property type="term" value="P:synapse organization"/>
    <property type="evidence" value="ECO:0007669"/>
    <property type="project" value="TreeGrafter"/>
</dbReference>